<keyword evidence="1" id="KW-0732">Signal</keyword>
<proteinExistence type="predicted"/>
<dbReference type="WBParaSite" id="ACRNAN_scaffold4014.g28094.t1">
    <property type="protein sequence ID" value="ACRNAN_scaffold4014.g28094.t1"/>
    <property type="gene ID" value="ACRNAN_scaffold4014.g28094"/>
</dbReference>
<sequence length="176" mass="20856">MKQILFIFLIFIPYIKTEYISLPDNGWCVNFYENHQQISWPEAKIFCKSNEINNTDLAIIPVGEINKEFQNMSSTKFSNDSYWWANAFGIFDEISGYGHWDDILTNIQIHVLPFLYRLAYGIRFNAMKLLISYVFIFQIPLEIARTQSILQQSHQFPHQRQAQPFIQLNVTQVLYF</sequence>
<dbReference type="InterPro" id="IPR016186">
    <property type="entry name" value="C-type_lectin-like/link_sf"/>
</dbReference>
<feature type="signal peptide" evidence="1">
    <location>
        <begin position="1"/>
        <end position="17"/>
    </location>
</feature>
<name>A0A914DUK7_9BILA</name>
<organism evidence="2 3">
    <name type="scientific">Acrobeloides nanus</name>
    <dbReference type="NCBI Taxonomy" id="290746"/>
    <lineage>
        <taxon>Eukaryota</taxon>
        <taxon>Metazoa</taxon>
        <taxon>Ecdysozoa</taxon>
        <taxon>Nematoda</taxon>
        <taxon>Chromadorea</taxon>
        <taxon>Rhabditida</taxon>
        <taxon>Tylenchina</taxon>
        <taxon>Cephalobomorpha</taxon>
        <taxon>Cephaloboidea</taxon>
        <taxon>Cephalobidae</taxon>
        <taxon>Acrobeloides</taxon>
    </lineage>
</organism>
<dbReference type="InterPro" id="IPR016187">
    <property type="entry name" value="CTDL_fold"/>
</dbReference>
<reference evidence="3" key="1">
    <citation type="submission" date="2022-11" db="UniProtKB">
        <authorList>
            <consortium name="WormBaseParasite"/>
        </authorList>
    </citation>
    <scope>IDENTIFICATION</scope>
</reference>
<accession>A0A914DUK7</accession>
<dbReference type="SUPFAM" id="SSF56436">
    <property type="entry name" value="C-type lectin-like"/>
    <property type="match status" value="1"/>
</dbReference>
<evidence type="ECO:0000313" key="3">
    <source>
        <dbReference type="WBParaSite" id="ACRNAN_scaffold4014.g28094.t1"/>
    </source>
</evidence>
<dbReference type="Gene3D" id="3.10.100.10">
    <property type="entry name" value="Mannose-Binding Protein A, subunit A"/>
    <property type="match status" value="1"/>
</dbReference>
<dbReference type="AlphaFoldDB" id="A0A914DUK7"/>
<feature type="chain" id="PRO_5037286549" evidence="1">
    <location>
        <begin position="18"/>
        <end position="176"/>
    </location>
</feature>
<evidence type="ECO:0000313" key="2">
    <source>
        <dbReference type="Proteomes" id="UP000887540"/>
    </source>
</evidence>
<evidence type="ECO:0000256" key="1">
    <source>
        <dbReference type="SAM" id="SignalP"/>
    </source>
</evidence>
<keyword evidence="2" id="KW-1185">Reference proteome</keyword>
<dbReference type="Proteomes" id="UP000887540">
    <property type="component" value="Unplaced"/>
</dbReference>
<protein>
    <submittedName>
        <fullName evidence="3">C-type lectin domain-containing protein</fullName>
    </submittedName>
</protein>